<name>A0A1S1PGT4_9ACTN</name>
<reference evidence="3" key="1">
    <citation type="submission" date="2016-07" db="EMBL/GenBank/DDBJ databases">
        <title>Frankia sp. NRRL B-16219 Genome sequencing.</title>
        <authorList>
            <person name="Ghodhbane-Gtari F."/>
            <person name="Swanson E."/>
            <person name="Gueddou A."/>
            <person name="Louati M."/>
            <person name="Nouioui I."/>
            <person name="Hezbri K."/>
            <person name="Abebe-Akele F."/>
            <person name="Simpson S."/>
            <person name="Morris K."/>
            <person name="Thomas K."/>
            <person name="Gtari M."/>
            <person name="Tisa L.S."/>
        </authorList>
    </citation>
    <scope>NUCLEOTIDE SEQUENCE [LARGE SCALE GENOMIC DNA]</scope>
    <source>
        <strain evidence="3">NRRL B-16219</strain>
    </source>
</reference>
<dbReference type="AlphaFoldDB" id="A0A1S1PGT4"/>
<evidence type="ECO:0000313" key="2">
    <source>
        <dbReference type="EMBL" id="OHV20506.1"/>
    </source>
</evidence>
<feature type="domain" description="NAD-dependent epimerase/dehydratase" evidence="1">
    <location>
        <begin position="3"/>
        <end position="218"/>
    </location>
</feature>
<comment type="caution">
    <text evidence="2">The sequence shown here is derived from an EMBL/GenBank/DDBJ whole genome shotgun (WGS) entry which is preliminary data.</text>
</comment>
<accession>A0A1S1PGT4</accession>
<dbReference type="InterPro" id="IPR036291">
    <property type="entry name" value="NAD(P)-bd_dom_sf"/>
</dbReference>
<sequence>MTILVTGATGRVGSRLVARLRAGHDEVRMLVRDGAKAEPLVALGAEAVVGDVTDQSIVEEAVKGVDSVVHLVTIFRSLPGQDIDEVNVAATIRLARTALRTGVSRFVYCSTNQVYGPGRGRPAVETDEPDPDRPYSITKTAAERALCHLHETEGLPLRIFRPPVIYGDGDPRLGLQPRWSRKWPLHQRLQLVHHADVVQALLCGLRAEGIDGEIFNVGDDAPISAYEILRLNNITPDPDAGQRVLDDPWKDIIDSSKIRRMLGFRLIYPSVYSAIDAGAL</sequence>
<evidence type="ECO:0000313" key="3">
    <source>
        <dbReference type="Proteomes" id="UP000179769"/>
    </source>
</evidence>
<dbReference type="Gene3D" id="3.40.50.720">
    <property type="entry name" value="NAD(P)-binding Rossmann-like Domain"/>
    <property type="match status" value="1"/>
</dbReference>
<dbReference type="EMBL" id="MAXA01000262">
    <property type="protein sequence ID" value="OHV20506.1"/>
    <property type="molecule type" value="Genomic_DNA"/>
</dbReference>
<dbReference type="RefSeq" id="WP_071066716.1">
    <property type="nucleotide sequence ID" value="NZ_MAXA01000262.1"/>
</dbReference>
<organism evidence="2 3">
    <name type="scientific">Parafrankia soli</name>
    <dbReference type="NCBI Taxonomy" id="2599596"/>
    <lineage>
        <taxon>Bacteria</taxon>
        <taxon>Bacillati</taxon>
        <taxon>Actinomycetota</taxon>
        <taxon>Actinomycetes</taxon>
        <taxon>Frankiales</taxon>
        <taxon>Frankiaceae</taxon>
        <taxon>Parafrankia</taxon>
    </lineage>
</organism>
<proteinExistence type="predicted"/>
<dbReference type="OrthoDB" id="3207931at2"/>
<dbReference type="InterPro" id="IPR050177">
    <property type="entry name" value="Lipid_A_modif_metabolic_enz"/>
</dbReference>
<dbReference type="SUPFAM" id="SSF51735">
    <property type="entry name" value="NAD(P)-binding Rossmann-fold domains"/>
    <property type="match status" value="1"/>
</dbReference>
<keyword evidence="3" id="KW-1185">Reference proteome</keyword>
<dbReference type="Pfam" id="PF01370">
    <property type="entry name" value="Epimerase"/>
    <property type="match status" value="1"/>
</dbReference>
<protein>
    <recommendedName>
        <fullName evidence="1">NAD-dependent epimerase/dehydratase domain-containing protein</fullName>
    </recommendedName>
</protein>
<dbReference type="InterPro" id="IPR001509">
    <property type="entry name" value="Epimerase_deHydtase"/>
</dbReference>
<dbReference type="PANTHER" id="PTHR43245">
    <property type="entry name" value="BIFUNCTIONAL POLYMYXIN RESISTANCE PROTEIN ARNA"/>
    <property type="match status" value="1"/>
</dbReference>
<dbReference type="Proteomes" id="UP000179769">
    <property type="component" value="Unassembled WGS sequence"/>
</dbReference>
<gene>
    <name evidence="2" type="ORF">BBK14_27735</name>
</gene>
<evidence type="ECO:0000259" key="1">
    <source>
        <dbReference type="Pfam" id="PF01370"/>
    </source>
</evidence>